<organism evidence="4 5">
    <name type="scientific">Rhodotorula diobovata</name>
    <dbReference type="NCBI Taxonomy" id="5288"/>
    <lineage>
        <taxon>Eukaryota</taxon>
        <taxon>Fungi</taxon>
        <taxon>Dikarya</taxon>
        <taxon>Basidiomycota</taxon>
        <taxon>Pucciniomycotina</taxon>
        <taxon>Microbotryomycetes</taxon>
        <taxon>Sporidiobolales</taxon>
        <taxon>Sporidiobolaceae</taxon>
        <taxon>Rhodotorula</taxon>
    </lineage>
</organism>
<name>A0A5C5G2C3_9BASI</name>
<feature type="region of interest" description="Disordered" evidence="1">
    <location>
        <begin position="195"/>
        <end position="216"/>
    </location>
</feature>
<evidence type="ECO:0000259" key="3">
    <source>
        <dbReference type="PROSITE" id="PS50263"/>
    </source>
</evidence>
<proteinExistence type="predicted"/>
<gene>
    <name evidence="4" type="ORF">DMC30DRAFT_390005</name>
</gene>
<reference evidence="4 5" key="1">
    <citation type="submission" date="2019-03" db="EMBL/GenBank/DDBJ databases">
        <title>Rhodosporidium diobovatum UCD-FST 08-225 genome sequencing, assembly, and annotation.</title>
        <authorList>
            <person name="Fakankun I.U."/>
            <person name="Fristensky B."/>
            <person name="Levin D.B."/>
        </authorList>
    </citation>
    <scope>NUCLEOTIDE SEQUENCE [LARGE SCALE GENOMIC DNA]</scope>
    <source>
        <strain evidence="4 5">UCD-FST 08-225</strain>
    </source>
</reference>
<evidence type="ECO:0000256" key="1">
    <source>
        <dbReference type="SAM" id="MobiDB-lite"/>
    </source>
</evidence>
<feature type="compositionally biased region" description="Gly residues" evidence="1">
    <location>
        <begin position="200"/>
        <end position="209"/>
    </location>
</feature>
<dbReference type="EMBL" id="SOZI01000013">
    <property type="protein sequence ID" value="TNY23278.1"/>
    <property type="molecule type" value="Genomic_DNA"/>
</dbReference>
<feature type="transmembrane region" description="Helical" evidence="2">
    <location>
        <begin position="96"/>
        <end position="116"/>
    </location>
</feature>
<sequence>MDPSTLYSSIALVPVAAYALAPAAPVVAIAVLIALVWSHLRHTLETNRSASTRTLTAFVLPLASLVVGTSLSLLLTNPSAGDTLSSPFDTLLAVSLWALVTSLAPLVALTVGALTFPSGSGNGYTAILVPSLLLAAVGIIQECAGTGRLGWWVAPLVDADGVGWITRVAGQVGGDVLACASGIALAEVARSQTRSDGEGGVRLGEGDAAGAGDDERRQSLRRPLRLLALAMVLVLAGPLLPSSAYNPSHPAPDHPRYTYSPLKVACVVPPSLLARRGAEPQTPSLDDWLAESRIVAGRGAKVLSWSEGAVRLEKGARQVPDDGEDEEMGADEAALLAKVGEVCDMYKVYILATYVVPPASASHRHDHKYLNVATLVGPGASSSAPGPHIVWTTTKQRPVPFVESFSHTLRSIPSLGSQPGALPLAEVQLPHGSRTPSPHLTPQQRVSVSGAICQDIAFPSLVSSYVVPSSDDSNPHRRRPAAPPRTPQLLLNPSLVPASLPGLARASLAQVRARALEHGAFVLRCAGAGGGDSALVGPEGDVRVLQRGDERGGSWEAEVGVERARATRGGTWWEWVGGTTRGGWFGGEGRWWLVLAAGVALVRLVEGGEAGSWLSDVEWAGLRTRMGERMREERRRIAGVLSREREEGAREDGRTPEARLIDVE</sequence>
<feature type="domain" description="CN hydrolase" evidence="3">
    <location>
        <begin position="262"/>
        <end position="568"/>
    </location>
</feature>
<dbReference type="AlphaFoldDB" id="A0A5C5G2C3"/>
<protein>
    <recommendedName>
        <fullName evidence="3">CN hydrolase domain-containing protein</fullName>
    </recommendedName>
</protein>
<feature type="transmembrane region" description="Helical" evidence="2">
    <location>
        <begin position="58"/>
        <end position="76"/>
    </location>
</feature>
<keyword evidence="2" id="KW-0472">Membrane</keyword>
<keyword evidence="2" id="KW-0812">Transmembrane</keyword>
<dbReference type="SUPFAM" id="SSF56317">
    <property type="entry name" value="Carbon-nitrogen hydrolase"/>
    <property type="match status" value="1"/>
</dbReference>
<feature type="transmembrane region" description="Helical" evidence="2">
    <location>
        <begin position="15"/>
        <end position="37"/>
    </location>
</feature>
<dbReference type="STRING" id="5288.A0A5C5G2C3"/>
<dbReference type="OrthoDB" id="2529894at2759"/>
<evidence type="ECO:0000313" key="4">
    <source>
        <dbReference type="EMBL" id="TNY23278.1"/>
    </source>
</evidence>
<evidence type="ECO:0000313" key="5">
    <source>
        <dbReference type="Proteomes" id="UP000311382"/>
    </source>
</evidence>
<dbReference type="InterPro" id="IPR036526">
    <property type="entry name" value="C-N_Hydrolase_sf"/>
</dbReference>
<accession>A0A5C5G2C3</accession>
<feature type="region of interest" description="Disordered" evidence="1">
    <location>
        <begin position="642"/>
        <end position="664"/>
    </location>
</feature>
<comment type="caution">
    <text evidence="4">The sequence shown here is derived from an EMBL/GenBank/DDBJ whole genome shotgun (WGS) entry which is preliminary data.</text>
</comment>
<keyword evidence="5" id="KW-1185">Reference proteome</keyword>
<dbReference type="Proteomes" id="UP000311382">
    <property type="component" value="Unassembled WGS sequence"/>
</dbReference>
<dbReference type="PROSITE" id="PS50263">
    <property type="entry name" value="CN_HYDROLASE"/>
    <property type="match status" value="1"/>
</dbReference>
<dbReference type="InterPro" id="IPR003010">
    <property type="entry name" value="C-N_Hydrolase"/>
</dbReference>
<evidence type="ECO:0000256" key="2">
    <source>
        <dbReference type="SAM" id="Phobius"/>
    </source>
</evidence>
<feature type="region of interest" description="Disordered" evidence="1">
    <location>
        <begin position="467"/>
        <end position="488"/>
    </location>
</feature>
<dbReference type="Gene3D" id="3.60.110.10">
    <property type="entry name" value="Carbon-nitrogen hydrolase"/>
    <property type="match status" value="1"/>
</dbReference>
<keyword evidence="2" id="KW-1133">Transmembrane helix</keyword>